<dbReference type="Proteomes" id="UP000324800">
    <property type="component" value="Unassembled WGS sequence"/>
</dbReference>
<feature type="non-terminal residue" evidence="1">
    <location>
        <position position="69"/>
    </location>
</feature>
<dbReference type="EMBL" id="SNRW01042638">
    <property type="protein sequence ID" value="KAA6331398.1"/>
    <property type="molecule type" value="Genomic_DNA"/>
</dbReference>
<comment type="caution">
    <text evidence="1">The sequence shown here is derived from an EMBL/GenBank/DDBJ whole genome shotgun (WGS) entry which is preliminary data.</text>
</comment>
<proteinExistence type="predicted"/>
<name>A0A5J4RC84_9EUKA</name>
<sequence>MYQPMLCNPKELARKVEEDHGLFFAKQISLRNILYNGEYLESQIYPTSLRLDDQNRHRVCISSYSSGQR</sequence>
<evidence type="ECO:0000313" key="2">
    <source>
        <dbReference type="Proteomes" id="UP000324800"/>
    </source>
</evidence>
<reference evidence="1 2" key="1">
    <citation type="submission" date="2019-03" db="EMBL/GenBank/DDBJ databases">
        <title>Single cell metagenomics reveals metabolic interactions within the superorganism composed of flagellate Streblomastix strix and complex community of Bacteroidetes bacteria on its surface.</title>
        <authorList>
            <person name="Treitli S.C."/>
            <person name="Kolisko M."/>
            <person name="Husnik F."/>
            <person name="Keeling P."/>
            <person name="Hampl V."/>
        </authorList>
    </citation>
    <scope>NUCLEOTIDE SEQUENCE [LARGE SCALE GENOMIC DNA]</scope>
    <source>
        <strain evidence="1">ST1C</strain>
    </source>
</reference>
<accession>A0A5J4RC84</accession>
<dbReference type="AlphaFoldDB" id="A0A5J4RC84"/>
<evidence type="ECO:0000313" key="1">
    <source>
        <dbReference type="EMBL" id="KAA6331398.1"/>
    </source>
</evidence>
<organism evidence="1 2">
    <name type="scientific">Streblomastix strix</name>
    <dbReference type="NCBI Taxonomy" id="222440"/>
    <lineage>
        <taxon>Eukaryota</taxon>
        <taxon>Metamonada</taxon>
        <taxon>Preaxostyla</taxon>
        <taxon>Oxymonadida</taxon>
        <taxon>Streblomastigidae</taxon>
        <taxon>Streblomastix</taxon>
    </lineage>
</organism>
<gene>
    <name evidence="1" type="ORF">EZS28_053390</name>
</gene>
<protein>
    <submittedName>
        <fullName evidence="1">Uncharacterized protein</fullName>
    </submittedName>
</protein>